<dbReference type="GeneID" id="73046794"/>
<comment type="caution">
    <text evidence="1">The sequence shown here is derived from an EMBL/GenBank/DDBJ whole genome shotgun (WGS) entry which is preliminary data.</text>
</comment>
<dbReference type="RefSeq" id="WP_254268261.1">
    <property type="nucleotide sequence ID" value="NZ_CP100400.1"/>
</dbReference>
<sequence length="65" mass="7625">MRVEPATMVECEMDLECDRLATRRLRIEYPCGETCEEYYCDDHTTTVAEDFDLNEVEIVETESLL</sequence>
<proteinExistence type="predicted"/>
<accession>A0ABD5Q620</accession>
<gene>
    <name evidence="1" type="ORF">ACFO9K_17810</name>
</gene>
<dbReference type="AlphaFoldDB" id="A0ABD5Q620"/>
<evidence type="ECO:0000313" key="1">
    <source>
        <dbReference type="EMBL" id="MFC4826113.1"/>
    </source>
</evidence>
<dbReference type="EMBL" id="JBHSHT010000002">
    <property type="protein sequence ID" value="MFC4826113.1"/>
    <property type="molecule type" value="Genomic_DNA"/>
</dbReference>
<organism evidence="1 2">
    <name type="scientific">Halorussus aquaticus</name>
    <dbReference type="NCBI Taxonomy" id="2953748"/>
    <lineage>
        <taxon>Archaea</taxon>
        <taxon>Methanobacteriati</taxon>
        <taxon>Methanobacteriota</taxon>
        <taxon>Stenosarchaea group</taxon>
        <taxon>Halobacteria</taxon>
        <taxon>Halobacteriales</taxon>
        <taxon>Haladaptataceae</taxon>
        <taxon>Halorussus</taxon>
    </lineage>
</organism>
<reference evidence="1 2" key="1">
    <citation type="journal article" date="2019" name="Int. J. Syst. Evol. Microbiol.">
        <title>The Global Catalogue of Microorganisms (GCM) 10K type strain sequencing project: providing services to taxonomists for standard genome sequencing and annotation.</title>
        <authorList>
            <consortium name="The Broad Institute Genomics Platform"/>
            <consortium name="The Broad Institute Genome Sequencing Center for Infectious Disease"/>
            <person name="Wu L."/>
            <person name="Ma J."/>
        </authorList>
    </citation>
    <scope>NUCLEOTIDE SEQUENCE [LARGE SCALE GENOMIC DNA]</scope>
    <source>
        <strain evidence="1 2">XZYJ18</strain>
    </source>
</reference>
<evidence type="ECO:0000313" key="2">
    <source>
        <dbReference type="Proteomes" id="UP001595945"/>
    </source>
</evidence>
<name>A0ABD5Q620_9EURY</name>
<keyword evidence="2" id="KW-1185">Reference proteome</keyword>
<dbReference type="Proteomes" id="UP001595945">
    <property type="component" value="Unassembled WGS sequence"/>
</dbReference>
<protein>
    <submittedName>
        <fullName evidence="1">Uncharacterized protein</fullName>
    </submittedName>
</protein>